<evidence type="ECO:0000313" key="5">
    <source>
        <dbReference type="Proteomes" id="UP000696413"/>
    </source>
</evidence>
<gene>
    <name evidence="4" type="ORF">KL859_11135</name>
</gene>
<dbReference type="InterPro" id="IPR001647">
    <property type="entry name" value="HTH_TetR"/>
</dbReference>
<dbReference type="PANTHER" id="PTHR30055">
    <property type="entry name" value="HTH-TYPE TRANSCRIPTIONAL REGULATOR RUTR"/>
    <property type="match status" value="1"/>
</dbReference>
<dbReference type="EMBL" id="JAHBOM010000007">
    <property type="protein sequence ID" value="MBU8823426.1"/>
    <property type="molecule type" value="Genomic_DNA"/>
</dbReference>
<dbReference type="Pfam" id="PF00440">
    <property type="entry name" value="TetR_N"/>
    <property type="match status" value="1"/>
</dbReference>
<dbReference type="InterPro" id="IPR041678">
    <property type="entry name" value="TetR_C_16"/>
</dbReference>
<evidence type="ECO:0000256" key="2">
    <source>
        <dbReference type="PROSITE-ProRule" id="PRU00335"/>
    </source>
</evidence>
<dbReference type="PRINTS" id="PR00455">
    <property type="entry name" value="HTHTETR"/>
</dbReference>
<dbReference type="PROSITE" id="PS50977">
    <property type="entry name" value="HTH_TETR_2"/>
    <property type="match status" value="1"/>
</dbReference>
<evidence type="ECO:0000256" key="1">
    <source>
        <dbReference type="ARBA" id="ARBA00023125"/>
    </source>
</evidence>
<dbReference type="Gene3D" id="1.10.10.60">
    <property type="entry name" value="Homeodomain-like"/>
    <property type="match status" value="1"/>
</dbReference>
<keyword evidence="1 2" id="KW-0238">DNA-binding</keyword>
<accession>A0ABS6HL64</accession>
<evidence type="ECO:0000259" key="3">
    <source>
        <dbReference type="PROSITE" id="PS50977"/>
    </source>
</evidence>
<evidence type="ECO:0000313" key="4">
    <source>
        <dbReference type="EMBL" id="MBU8823426.1"/>
    </source>
</evidence>
<dbReference type="PANTHER" id="PTHR30055:SF235">
    <property type="entry name" value="TRANSCRIPTIONAL REGULATORY PROTEIN"/>
    <property type="match status" value="1"/>
</dbReference>
<feature type="domain" description="HTH tetR-type" evidence="3">
    <location>
        <begin position="17"/>
        <end position="77"/>
    </location>
</feature>
<dbReference type="RefSeq" id="WP_100515596.1">
    <property type="nucleotide sequence ID" value="NZ_JAHBOJ010000076.1"/>
</dbReference>
<protein>
    <submittedName>
        <fullName evidence="4">TetR family transcriptional regulator</fullName>
    </submittedName>
</protein>
<proteinExistence type="predicted"/>
<keyword evidence="5" id="KW-1185">Reference proteome</keyword>
<dbReference type="InterPro" id="IPR036271">
    <property type="entry name" value="Tet_transcr_reg_TetR-rel_C_sf"/>
</dbReference>
<comment type="caution">
    <text evidence="4">The sequence shown here is derived from an EMBL/GenBank/DDBJ whole genome shotgun (WGS) entry which is preliminary data.</text>
</comment>
<organism evidence="4 5">
    <name type="scientific">Mycolicibacterium goodii</name>
    <name type="common">Mycobacterium goodii</name>
    <dbReference type="NCBI Taxonomy" id="134601"/>
    <lineage>
        <taxon>Bacteria</taxon>
        <taxon>Bacillati</taxon>
        <taxon>Actinomycetota</taxon>
        <taxon>Actinomycetes</taxon>
        <taxon>Mycobacteriales</taxon>
        <taxon>Mycobacteriaceae</taxon>
        <taxon>Mycolicibacterium</taxon>
    </lineage>
</organism>
<reference evidence="4 5" key="1">
    <citation type="submission" date="2021-05" db="EMBL/GenBank/DDBJ databases">
        <title>Draft Genome Sequences of Clinical Respiratory Isolates of Mycobacterium goodii Recovered in Ireland.</title>
        <authorList>
            <person name="Flanagan P.R."/>
            <person name="Mok S."/>
            <person name="Roycroft E."/>
            <person name="Rogers T.R."/>
            <person name="Fitzgibbon M."/>
        </authorList>
    </citation>
    <scope>NUCLEOTIDE SEQUENCE [LARGE SCALE GENOMIC DNA]</scope>
    <source>
        <strain evidence="4 5">14IE55</strain>
    </source>
</reference>
<dbReference type="Gene3D" id="1.10.357.10">
    <property type="entry name" value="Tetracycline Repressor, domain 2"/>
    <property type="match status" value="1"/>
</dbReference>
<feature type="DNA-binding region" description="H-T-H motif" evidence="2">
    <location>
        <begin position="40"/>
        <end position="59"/>
    </location>
</feature>
<sequence length="214" mass="23271">MVKRSARTTPGPRDDRGVLAARILAAARETFAESGWAGTTIRAVARAADVDPALVYHYYGSKEGLLDAATDPPQRWLDGVAATWQAEAADTGRAVLRLLLDSWADEEVGPVLRAILQTAAHEATTREKLRMVVERSLLGVFAAMGDDEHERLTRAGLVASQTIGFALMRYVWRIEPVASMTEDEVLDAIAPTLQRYIDGDIGAAGRVLTQRDSN</sequence>
<dbReference type="Proteomes" id="UP000696413">
    <property type="component" value="Unassembled WGS sequence"/>
</dbReference>
<dbReference type="Pfam" id="PF17920">
    <property type="entry name" value="TetR_C_16"/>
    <property type="match status" value="1"/>
</dbReference>
<name>A0ABS6HL64_MYCGD</name>
<dbReference type="InterPro" id="IPR009057">
    <property type="entry name" value="Homeodomain-like_sf"/>
</dbReference>
<dbReference type="InterPro" id="IPR050109">
    <property type="entry name" value="HTH-type_TetR-like_transc_reg"/>
</dbReference>
<dbReference type="SUPFAM" id="SSF46689">
    <property type="entry name" value="Homeodomain-like"/>
    <property type="match status" value="1"/>
</dbReference>
<dbReference type="SUPFAM" id="SSF48498">
    <property type="entry name" value="Tetracyclin repressor-like, C-terminal domain"/>
    <property type="match status" value="1"/>
</dbReference>